<dbReference type="PATRIC" id="fig|1423745.4.peg.35"/>
<dbReference type="EMBL" id="AYZI01000001">
    <property type="protein sequence ID" value="KRM92419.1"/>
    <property type="molecule type" value="Genomic_DNA"/>
</dbReference>
<evidence type="ECO:0000256" key="1">
    <source>
        <dbReference type="ARBA" id="ARBA00004162"/>
    </source>
</evidence>
<keyword evidence="8" id="KW-0811">Translocation</keyword>
<feature type="transmembrane region" description="Helical" evidence="11">
    <location>
        <begin position="6"/>
        <end position="25"/>
    </location>
</feature>
<dbReference type="GO" id="GO:0015031">
    <property type="term" value="P:protein transport"/>
    <property type="evidence" value="ECO:0007669"/>
    <property type="project" value="UniProtKB-KW"/>
</dbReference>
<keyword evidence="4" id="KW-1003">Cell membrane</keyword>
<dbReference type="InterPro" id="IPR003849">
    <property type="entry name" value="Preprotein_translocase_YajC"/>
</dbReference>
<evidence type="ECO:0000256" key="7">
    <source>
        <dbReference type="ARBA" id="ARBA00022989"/>
    </source>
</evidence>
<evidence type="ECO:0000256" key="4">
    <source>
        <dbReference type="ARBA" id="ARBA00022475"/>
    </source>
</evidence>
<dbReference type="AlphaFoldDB" id="A0A0R2CY94"/>
<keyword evidence="7 11" id="KW-1133">Transmembrane helix</keyword>
<dbReference type="Pfam" id="PF02699">
    <property type="entry name" value="YajC"/>
    <property type="match status" value="1"/>
</dbReference>
<dbReference type="SMART" id="SM01323">
    <property type="entry name" value="YajC"/>
    <property type="match status" value="1"/>
</dbReference>
<keyword evidence="6" id="KW-0653">Protein transport</keyword>
<evidence type="ECO:0000256" key="2">
    <source>
        <dbReference type="ARBA" id="ARBA00006742"/>
    </source>
</evidence>
<feature type="region of interest" description="Disordered" evidence="10">
    <location>
        <begin position="89"/>
        <end position="124"/>
    </location>
</feature>
<evidence type="ECO:0000256" key="8">
    <source>
        <dbReference type="ARBA" id="ARBA00023010"/>
    </source>
</evidence>
<evidence type="ECO:0000256" key="10">
    <source>
        <dbReference type="SAM" id="MobiDB-lite"/>
    </source>
</evidence>
<evidence type="ECO:0000256" key="3">
    <source>
        <dbReference type="ARBA" id="ARBA00022448"/>
    </source>
</evidence>
<dbReference type="Proteomes" id="UP000051586">
    <property type="component" value="Unassembled WGS sequence"/>
</dbReference>
<comment type="subcellular location">
    <subcellularLocation>
        <location evidence="1">Cell membrane</location>
        <topology evidence="1">Single-pass membrane protein</topology>
    </subcellularLocation>
</comment>
<dbReference type="STRING" id="1423745.GCA_001311215_00631"/>
<name>A0A0R2CY94_9LACO</name>
<gene>
    <name evidence="12" type="ORF">FC87_GL000031</name>
</gene>
<evidence type="ECO:0000256" key="9">
    <source>
        <dbReference type="ARBA" id="ARBA00023136"/>
    </source>
</evidence>
<evidence type="ECO:0000256" key="6">
    <source>
        <dbReference type="ARBA" id="ARBA00022927"/>
    </source>
</evidence>
<feature type="compositionally biased region" description="Low complexity" evidence="10">
    <location>
        <begin position="99"/>
        <end position="117"/>
    </location>
</feature>
<evidence type="ECO:0000256" key="5">
    <source>
        <dbReference type="ARBA" id="ARBA00022692"/>
    </source>
</evidence>
<evidence type="ECO:0008006" key="14">
    <source>
        <dbReference type="Google" id="ProtNLM"/>
    </source>
</evidence>
<comment type="caution">
    <text evidence="12">The sequence shown here is derived from an EMBL/GenBank/DDBJ whole genome shotgun (WGS) entry which is preliminary data.</text>
</comment>
<evidence type="ECO:0000313" key="13">
    <source>
        <dbReference type="Proteomes" id="UP000051586"/>
    </source>
</evidence>
<dbReference type="PRINTS" id="PR01853">
    <property type="entry name" value="YAJCTRNLCASE"/>
</dbReference>
<evidence type="ECO:0000256" key="11">
    <source>
        <dbReference type="SAM" id="Phobius"/>
    </source>
</evidence>
<protein>
    <recommendedName>
        <fullName evidence="14">Preprotein translocase subunit YajC</fullName>
    </recommendedName>
</protein>
<dbReference type="PANTHER" id="PTHR33909:SF1">
    <property type="entry name" value="SEC TRANSLOCON ACCESSORY COMPLEX SUBUNIT YAJC"/>
    <property type="match status" value="1"/>
</dbReference>
<keyword evidence="9 11" id="KW-0472">Membrane</keyword>
<comment type="similarity">
    <text evidence="2">Belongs to the YajC family.</text>
</comment>
<reference evidence="12 13" key="1">
    <citation type="journal article" date="2015" name="Genome Announc.">
        <title>Expanding the biotechnology potential of lactobacilli through comparative genomics of 213 strains and associated genera.</title>
        <authorList>
            <person name="Sun Z."/>
            <person name="Harris H.M."/>
            <person name="McCann A."/>
            <person name="Guo C."/>
            <person name="Argimon S."/>
            <person name="Zhang W."/>
            <person name="Yang X."/>
            <person name="Jeffery I.B."/>
            <person name="Cooney J.C."/>
            <person name="Kagawa T.F."/>
            <person name="Liu W."/>
            <person name="Song Y."/>
            <person name="Salvetti E."/>
            <person name="Wrobel A."/>
            <person name="Rasinkangas P."/>
            <person name="Parkhill J."/>
            <person name="Rea M.C."/>
            <person name="O'Sullivan O."/>
            <person name="Ritari J."/>
            <person name="Douillard F.P."/>
            <person name="Paul Ross R."/>
            <person name="Yang R."/>
            <person name="Briner A.E."/>
            <person name="Felis G.E."/>
            <person name="de Vos W.M."/>
            <person name="Barrangou R."/>
            <person name="Klaenhammer T.R."/>
            <person name="Caufield P.W."/>
            <person name="Cui Y."/>
            <person name="Zhang H."/>
            <person name="O'Toole P.W."/>
        </authorList>
    </citation>
    <scope>NUCLEOTIDE SEQUENCE [LARGE SCALE GENOMIC DNA]</scope>
    <source>
        <strain evidence="12 13">DSM 22689</strain>
    </source>
</reference>
<keyword evidence="5 11" id="KW-0812">Transmembrane</keyword>
<keyword evidence="3" id="KW-0813">Transport</keyword>
<organism evidence="12 13">
    <name type="scientific">Fructilactobacillus florum DSM 22689 = JCM 16035</name>
    <dbReference type="NCBI Taxonomy" id="1423745"/>
    <lineage>
        <taxon>Bacteria</taxon>
        <taxon>Bacillati</taxon>
        <taxon>Bacillota</taxon>
        <taxon>Bacilli</taxon>
        <taxon>Lactobacillales</taxon>
        <taxon>Lactobacillaceae</taxon>
        <taxon>Fructilactobacillus</taxon>
    </lineage>
</organism>
<dbReference type="GO" id="GO:0005886">
    <property type="term" value="C:plasma membrane"/>
    <property type="evidence" value="ECO:0007669"/>
    <property type="project" value="UniProtKB-SubCell"/>
</dbReference>
<dbReference type="NCBIfam" id="TIGR00739">
    <property type="entry name" value="yajC"/>
    <property type="match status" value="1"/>
</dbReference>
<dbReference type="PANTHER" id="PTHR33909">
    <property type="entry name" value="SEC TRANSLOCON ACCESSORY COMPLEX SUBUNIT YAJC"/>
    <property type="match status" value="1"/>
</dbReference>
<accession>A0A0R2CY94</accession>
<sequence length="124" mass="13564">MNKMGQISSIIILVVLFGLMYFFMIRPQKKQQQKHRETLQTMKKGDQVVTIGGLHGTVDSIDRDQKLVSLDCDGVYLRFNLGAIAKVDRPVPASDEGPAAKPAPTKATTEPAAAPAENEQPTDK</sequence>
<evidence type="ECO:0000313" key="12">
    <source>
        <dbReference type="EMBL" id="KRM92419.1"/>
    </source>
</evidence>
<proteinExistence type="inferred from homology"/>